<evidence type="ECO:0000256" key="1">
    <source>
        <dbReference type="SAM" id="MobiDB-lite"/>
    </source>
</evidence>
<evidence type="ECO:0000313" key="2">
    <source>
        <dbReference type="EMBL" id="GBG64052.1"/>
    </source>
</evidence>
<sequence>MEHCVIHTKDHPSPDDKGNEITVPGDSKQMKEIKKLIKKVLEEKWKLEDLHVVAALLDPHQKDRLELFDVPFVQVRKGKSRLKEIMQQVGEGGGFKSELSEIAEVEPRSERPRKRRRPLPRVITTCSSDEEDAVLDNSVDVVDTLNERIEKELEVYFNLKLTKDEKRAFSILPWWTAKGTAVKTAEKQLLLLPLPIMAREARSLSRSRGESLSGEEWNCQPVVHLSPWWTRVAVRAPPHIRKSRKRVPPPLKERKEEAKKQALLEAQAAKKKKLEEEMERLKREEEEKLKEVEEEEGEEEEEEEIPLVRIVRREERGESSGVSEDEKKLEKMVSEWVANFSLGEDEEALMYIPQDERDADVAEIKALTDPLQQQALEEEKRMEWKLQLRRQRRRCIAAATELQKELAATAERHTNALAQGLAEQGGCDRKKHRCIDSCPTGADAYLKGPCIALQSIRVGFRDFAHDMMMRMGSGMQARTKNTKQFCVGAIEGAKLAVPKEEEARPHRERVKVKFSDAYNGTQGEDFDNWEANINSYVHLPEEQVLVAFHALRDEASSFARSLARAAKCDNDMVAHSTITPLNEFLKLLREHFADVTKGIKASEELQTIHTRQWKSARTLKGAMDELVAVPNQGVTEP</sequence>
<gene>
    <name evidence="2" type="ORF">CBR_g40299</name>
</gene>
<evidence type="ECO:0000313" key="3">
    <source>
        <dbReference type="Proteomes" id="UP000265515"/>
    </source>
</evidence>
<dbReference type="EMBL" id="BFEA01000045">
    <property type="protein sequence ID" value="GBG64052.1"/>
    <property type="molecule type" value="Genomic_DNA"/>
</dbReference>
<feature type="region of interest" description="Disordered" evidence="1">
    <location>
        <begin position="1"/>
        <end position="26"/>
    </location>
</feature>
<feature type="compositionally biased region" description="Basic and acidic residues" evidence="1">
    <location>
        <begin position="281"/>
        <end position="291"/>
    </location>
</feature>
<feature type="compositionally biased region" description="Basic and acidic residues" evidence="1">
    <location>
        <begin position="1"/>
        <end position="19"/>
    </location>
</feature>
<comment type="caution">
    <text evidence="2">The sequence shown here is derived from an EMBL/GenBank/DDBJ whole genome shotgun (WGS) entry which is preliminary data.</text>
</comment>
<dbReference type="AlphaFoldDB" id="A0A388K1W8"/>
<dbReference type="Proteomes" id="UP000265515">
    <property type="component" value="Unassembled WGS sequence"/>
</dbReference>
<reference evidence="2 3" key="1">
    <citation type="journal article" date="2018" name="Cell">
        <title>The Chara Genome: Secondary Complexity and Implications for Plant Terrestrialization.</title>
        <authorList>
            <person name="Nishiyama T."/>
            <person name="Sakayama H."/>
            <person name="Vries J.D."/>
            <person name="Buschmann H."/>
            <person name="Saint-Marcoux D."/>
            <person name="Ullrich K.K."/>
            <person name="Haas F.B."/>
            <person name="Vanderstraeten L."/>
            <person name="Becker D."/>
            <person name="Lang D."/>
            <person name="Vosolsobe S."/>
            <person name="Rombauts S."/>
            <person name="Wilhelmsson P.K.I."/>
            <person name="Janitza P."/>
            <person name="Kern R."/>
            <person name="Heyl A."/>
            <person name="Rumpler F."/>
            <person name="Villalobos L.I.A.C."/>
            <person name="Clay J.M."/>
            <person name="Skokan R."/>
            <person name="Toyoda A."/>
            <person name="Suzuki Y."/>
            <person name="Kagoshima H."/>
            <person name="Schijlen E."/>
            <person name="Tajeshwar N."/>
            <person name="Catarino B."/>
            <person name="Hetherington A.J."/>
            <person name="Saltykova A."/>
            <person name="Bonnot C."/>
            <person name="Breuninger H."/>
            <person name="Symeonidi A."/>
            <person name="Radhakrishnan G.V."/>
            <person name="Van Nieuwerburgh F."/>
            <person name="Deforce D."/>
            <person name="Chang C."/>
            <person name="Karol K.G."/>
            <person name="Hedrich R."/>
            <person name="Ulvskov P."/>
            <person name="Glockner G."/>
            <person name="Delwiche C.F."/>
            <person name="Petrasek J."/>
            <person name="Van de Peer Y."/>
            <person name="Friml J."/>
            <person name="Beilby M."/>
            <person name="Dolan L."/>
            <person name="Kohara Y."/>
            <person name="Sugano S."/>
            <person name="Fujiyama A."/>
            <person name="Delaux P.-M."/>
            <person name="Quint M."/>
            <person name="TheiBen G."/>
            <person name="Hagemann M."/>
            <person name="Harholt J."/>
            <person name="Dunand C."/>
            <person name="Zachgo S."/>
            <person name="Langdale J."/>
            <person name="Maumus F."/>
            <person name="Straeten D.V.D."/>
            <person name="Gould S.B."/>
            <person name="Rensing S.A."/>
        </authorList>
    </citation>
    <scope>NUCLEOTIDE SEQUENCE [LARGE SCALE GENOMIC DNA]</scope>
    <source>
        <strain evidence="2 3">S276</strain>
    </source>
</reference>
<feature type="region of interest" description="Disordered" evidence="1">
    <location>
        <begin position="240"/>
        <end position="259"/>
    </location>
</feature>
<proteinExistence type="predicted"/>
<keyword evidence="3" id="KW-1185">Reference proteome</keyword>
<organism evidence="2 3">
    <name type="scientific">Chara braunii</name>
    <name type="common">Braun's stonewort</name>
    <dbReference type="NCBI Taxonomy" id="69332"/>
    <lineage>
        <taxon>Eukaryota</taxon>
        <taxon>Viridiplantae</taxon>
        <taxon>Streptophyta</taxon>
        <taxon>Charophyceae</taxon>
        <taxon>Charales</taxon>
        <taxon>Characeae</taxon>
        <taxon>Chara</taxon>
    </lineage>
</organism>
<protein>
    <submittedName>
        <fullName evidence="2">Uncharacterized protein</fullName>
    </submittedName>
</protein>
<dbReference type="Gramene" id="GBG64052">
    <property type="protein sequence ID" value="GBG64052"/>
    <property type="gene ID" value="CBR_g40299"/>
</dbReference>
<feature type="compositionally biased region" description="Acidic residues" evidence="1">
    <location>
        <begin position="292"/>
        <end position="304"/>
    </location>
</feature>
<accession>A0A388K1W8</accession>
<feature type="region of interest" description="Disordered" evidence="1">
    <location>
        <begin position="281"/>
        <end position="304"/>
    </location>
</feature>
<name>A0A388K1W8_CHABU</name>